<dbReference type="CDD" id="cd10550">
    <property type="entry name" value="DMSOR_beta_like"/>
    <property type="match status" value="1"/>
</dbReference>
<dbReference type="SUPFAM" id="SSF54862">
    <property type="entry name" value="4Fe-4S ferredoxins"/>
    <property type="match status" value="1"/>
</dbReference>
<dbReference type="OrthoDB" id="9789030at2"/>
<dbReference type="PANTHER" id="PTHR43177:SF3">
    <property type="entry name" value="PROTEIN NRFC HOMOLOG"/>
    <property type="match status" value="1"/>
</dbReference>
<evidence type="ECO:0000313" key="7">
    <source>
        <dbReference type="Proteomes" id="UP000001052"/>
    </source>
</evidence>
<feature type="domain" description="4Fe-4S ferredoxin-type" evidence="5">
    <location>
        <begin position="1"/>
        <end position="31"/>
    </location>
</feature>
<dbReference type="PROSITE" id="PS51379">
    <property type="entry name" value="4FE4S_FER_2"/>
    <property type="match status" value="4"/>
</dbReference>
<reference evidence="7" key="1">
    <citation type="submission" date="2009-09" db="EMBL/GenBank/DDBJ databases">
        <title>The complete chromosome of Desulfohalobium retbaense DSM 5692.</title>
        <authorList>
            <consortium name="US DOE Joint Genome Institute (JGI-PGF)"/>
            <person name="Lucas S."/>
            <person name="Copeland A."/>
            <person name="Lapidus A."/>
            <person name="Glavina del Rio T."/>
            <person name="Dalin E."/>
            <person name="Tice H."/>
            <person name="Bruce D."/>
            <person name="Goodwin L."/>
            <person name="Pitluck S."/>
            <person name="Kyrpides N."/>
            <person name="Mavromatis K."/>
            <person name="Ivanova N."/>
            <person name="Mikhailova N."/>
            <person name="Munk A.C."/>
            <person name="Brettin T."/>
            <person name="Detter J.C."/>
            <person name="Han C."/>
            <person name="Tapia R."/>
            <person name="Larimer F."/>
            <person name="Land M."/>
            <person name="Hauser L."/>
            <person name="Markowitz V."/>
            <person name="Cheng J.-F."/>
            <person name="Hugenholtz P."/>
            <person name="Woyke T."/>
            <person name="Wu D."/>
            <person name="Spring S."/>
            <person name="Klenk H.-P."/>
            <person name="Eisen J.A."/>
        </authorList>
    </citation>
    <scope>NUCLEOTIDE SEQUENCE [LARGE SCALE GENOMIC DNA]</scope>
    <source>
        <strain evidence="7">DSM 5692</strain>
    </source>
</reference>
<evidence type="ECO:0000256" key="2">
    <source>
        <dbReference type="ARBA" id="ARBA00022723"/>
    </source>
</evidence>
<dbReference type="RefSeq" id="WP_015752268.1">
    <property type="nucleotide sequence ID" value="NC_013223.1"/>
</dbReference>
<dbReference type="Proteomes" id="UP000001052">
    <property type="component" value="Chromosome"/>
</dbReference>
<keyword evidence="1" id="KW-0004">4Fe-4S</keyword>
<evidence type="ECO:0000256" key="4">
    <source>
        <dbReference type="ARBA" id="ARBA00023014"/>
    </source>
</evidence>
<dbReference type="GO" id="GO:0051539">
    <property type="term" value="F:4 iron, 4 sulfur cluster binding"/>
    <property type="evidence" value="ECO:0007669"/>
    <property type="project" value="UniProtKB-KW"/>
</dbReference>
<dbReference type="Gene3D" id="3.30.70.20">
    <property type="match status" value="2"/>
</dbReference>
<evidence type="ECO:0000256" key="3">
    <source>
        <dbReference type="ARBA" id="ARBA00023004"/>
    </source>
</evidence>
<keyword evidence="3" id="KW-0408">Iron</keyword>
<reference evidence="6 7" key="2">
    <citation type="journal article" date="2010" name="Stand. Genomic Sci.">
        <title>Complete genome sequence of Desulfohalobium retbaense type strain (HR(100)).</title>
        <authorList>
            <person name="Spring S."/>
            <person name="Nolan M."/>
            <person name="Lapidus A."/>
            <person name="Glavina Del Rio T."/>
            <person name="Copeland A."/>
            <person name="Tice H."/>
            <person name="Cheng J.F."/>
            <person name="Lucas S."/>
            <person name="Land M."/>
            <person name="Chen F."/>
            <person name="Bruce D."/>
            <person name="Goodwin L."/>
            <person name="Pitluck S."/>
            <person name="Ivanova N."/>
            <person name="Mavromatis K."/>
            <person name="Mikhailova N."/>
            <person name="Pati A."/>
            <person name="Chen A."/>
            <person name="Palaniappan K."/>
            <person name="Hauser L."/>
            <person name="Chang Y.J."/>
            <person name="Jeffries C.D."/>
            <person name="Munk C."/>
            <person name="Kiss H."/>
            <person name="Chain P."/>
            <person name="Han C."/>
            <person name="Brettin T."/>
            <person name="Detter J.C."/>
            <person name="Schuler E."/>
            <person name="Goker M."/>
            <person name="Rohde M."/>
            <person name="Bristow J."/>
            <person name="Eisen J.A."/>
            <person name="Markowitz V."/>
            <person name="Hugenholtz P."/>
            <person name="Kyrpides N.C."/>
            <person name="Klenk H.P."/>
        </authorList>
    </citation>
    <scope>NUCLEOTIDE SEQUENCE [LARGE SCALE GENOMIC DNA]</scope>
    <source>
        <strain evidence="6 7">DSM 5692</strain>
    </source>
</reference>
<dbReference type="STRING" id="485915.Dret_1841"/>
<gene>
    <name evidence="6" type="ordered locus">Dret_1841</name>
</gene>
<accession>C8X3X8</accession>
<dbReference type="InterPro" id="IPR017896">
    <property type="entry name" value="4Fe4S_Fe-S-bd"/>
</dbReference>
<evidence type="ECO:0000256" key="1">
    <source>
        <dbReference type="ARBA" id="ARBA00022485"/>
    </source>
</evidence>
<keyword evidence="4" id="KW-0411">Iron-sulfur</keyword>
<organism evidence="6 7">
    <name type="scientific">Desulfohalobium retbaense (strain ATCC 49708 / DSM 5692 / JCM 16813 / HR100)</name>
    <dbReference type="NCBI Taxonomy" id="485915"/>
    <lineage>
        <taxon>Bacteria</taxon>
        <taxon>Pseudomonadati</taxon>
        <taxon>Thermodesulfobacteriota</taxon>
        <taxon>Desulfovibrionia</taxon>
        <taxon>Desulfovibrionales</taxon>
        <taxon>Desulfohalobiaceae</taxon>
        <taxon>Desulfohalobium</taxon>
    </lineage>
</organism>
<dbReference type="EMBL" id="CP001734">
    <property type="protein sequence ID" value="ACV69125.1"/>
    <property type="molecule type" value="Genomic_DNA"/>
</dbReference>
<dbReference type="InterPro" id="IPR050954">
    <property type="entry name" value="ET_IronSulfur_Cluster-Binding"/>
</dbReference>
<evidence type="ECO:0000313" key="6">
    <source>
        <dbReference type="EMBL" id="ACV69125.1"/>
    </source>
</evidence>
<feature type="domain" description="4Fe-4S ferredoxin-type" evidence="5">
    <location>
        <begin position="106"/>
        <end position="134"/>
    </location>
</feature>
<feature type="domain" description="4Fe-4S ferredoxin-type" evidence="5">
    <location>
        <begin position="75"/>
        <end position="104"/>
    </location>
</feature>
<dbReference type="PROSITE" id="PS00198">
    <property type="entry name" value="4FE4S_FER_1"/>
    <property type="match status" value="1"/>
</dbReference>
<dbReference type="PANTHER" id="PTHR43177">
    <property type="entry name" value="PROTEIN NRFC"/>
    <property type="match status" value="1"/>
</dbReference>
<dbReference type="InterPro" id="IPR017900">
    <property type="entry name" value="4Fe4S_Fe_S_CS"/>
</dbReference>
<dbReference type="eggNOG" id="COG1142">
    <property type="taxonomic scope" value="Bacteria"/>
</dbReference>
<name>C8X3X8_DESRD</name>
<sequence>MHIRANFDRCTGCRLCQFACAERACSGYNPRHSLLRIQNSTEHLYNFPIVCNHCLNAYCQNVCPARAISRDEQTGAVVIDENRCISCGLCAQYCPLGVIIRHPESDKYAKCDLCGGHPLCVQACPTGALEIAYTGGDHA</sequence>
<dbReference type="Pfam" id="PF13247">
    <property type="entry name" value="Fer4_11"/>
    <property type="match status" value="1"/>
</dbReference>
<dbReference type="KEGG" id="drt:Dret_1841"/>
<dbReference type="HOGENOM" id="CLU_043374_3_1_7"/>
<keyword evidence="7" id="KW-1185">Reference proteome</keyword>
<dbReference type="GO" id="GO:0046872">
    <property type="term" value="F:metal ion binding"/>
    <property type="evidence" value="ECO:0007669"/>
    <property type="project" value="UniProtKB-KW"/>
</dbReference>
<dbReference type="AlphaFoldDB" id="C8X3X8"/>
<feature type="domain" description="4Fe-4S ferredoxin-type" evidence="5">
    <location>
        <begin position="41"/>
        <end position="73"/>
    </location>
</feature>
<protein>
    <submittedName>
        <fullName evidence="6">4Fe-4S ferredoxin iron-sulfur binding domain protein</fullName>
    </submittedName>
</protein>
<evidence type="ECO:0000259" key="5">
    <source>
        <dbReference type="PROSITE" id="PS51379"/>
    </source>
</evidence>
<proteinExistence type="predicted"/>
<keyword evidence="2" id="KW-0479">Metal-binding</keyword>